<protein>
    <recommendedName>
        <fullName evidence="5">N-alpha-acetyltransferase 40</fullName>
        <ecNumber evidence="4">2.3.1.257</ecNumber>
    </recommendedName>
</protein>
<sequence>MANRDELSTTAKQKYIEAAARAKNPLETLPYSSFTTSAGEEFKLHFRSRSELDAKTQKWTFKLAEQNVSGYYKQLKMGWKPKVKQAELGKNWARFLVAQNKDKQPVAYTMFRFDMDAGDCVLYCYEIQISPEYRRKGLGKFMMDTLEACARHWQLEKVMLTVLNNNESSLTFFKALGYVKDETSPDVLEEADYEILSKSMLG</sequence>
<comment type="subcellular location">
    <subcellularLocation>
        <location evidence="2">Cytoplasm</location>
    </subcellularLocation>
    <subcellularLocation>
        <location evidence="1">Nucleus</location>
    </subcellularLocation>
</comment>
<accession>A0A0M4EHG3</accession>
<dbReference type="AlphaFoldDB" id="A0A0M4EHG3"/>
<dbReference type="GO" id="GO:0043998">
    <property type="term" value="F:histone H2A acetyltransferase activity"/>
    <property type="evidence" value="ECO:0007669"/>
    <property type="project" value="InterPro"/>
</dbReference>
<evidence type="ECO:0000256" key="8">
    <source>
        <dbReference type="ARBA" id="ARBA00023242"/>
    </source>
</evidence>
<evidence type="ECO:0000256" key="10">
    <source>
        <dbReference type="ARBA" id="ARBA00047821"/>
    </source>
</evidence>
<dbReference type="PANTHER" id="PTHR20531:SF1">
    <property type="entry name" value="N-ALPHA-ACETYLTRANSFERASE 40"/>
    <property type="match status" value="1"/>
</dbReference>
<proteinExistence type="inferred from homology"/>
<dbReference type="Pfam" id="PF00583">
    <property type="entry name" value="Acetyltransf_1"/>
    <property type="match status" value="1"/>
</dbReference>
<comment type="catalytic activity">
    <reaction evidence="10">
        <text>N-terminal L-seryl-[histone H2A] + acetyl-CoA = N-terminal N(alpha)-acetyl-L-seryl-[histone H2A] + CoA + H(+)</text>
        <dbReference type="Rhea" id="RHEA:50600"/>
        <dbReference type="Rhea" id="RHEA-COMP:12742"/>
        <dbReference type="Rhea" id="RHEA-COMP:12744"/>
        <dbReference type="ChEBI" id="CHEBI:15378"/>
        <dbReference type="ChEBI" id="CHEBI:57287"/>
        <dbReference type="ChEBI" id="CHEBI:57288"/>
        <dbReference type="ChEBI" id="CHEBI:64738"/>
        <dbReference type="ChEBI" id="CHEBI:83690"/>
        <dbReference type="EC" id="2.3.1.257"/>
    </reaction>
</comment>
<keyword evidence="8" id="KW-0539">Nucleus</keyword>
<dbReference type="InterPro" id="IPR039949">
    <property type="entry name" value="NAA40"/>
</dbReference>
<evidence type="ECO:0000256" key="6">
    <source>
        <dbReference type="ARBA" id="ARBA00022490"/>
    </source>
</evidence>
<evidence type="ECO:0000256" key="11">
    <source>
        <dbReference type="ARBA" id="ARBA00049524"/>
    </source>
</evidence>
<dbReference type="CDD" id="cd04301">
    <property type="entry name" value="NAT_SF"/>
    <property type="match status" value="1"/>
</dbReference>
<dbReference type="PANTHER" id="PTHR20531">
    <property type="entry name" value="N-ALPHA-ACETYLTRANSFERASE 40"/>
    <property type="match status" value="1"/>
</dbReference>
<evidence type="ECO:0000256" key="7">
    <source>
        <dbReference type="ARBA" id="ARBA00022679"/>
    </source>
</evidence>
<dbReference type="SUPFAM" id="SSF55729">
    <property type="entry name" value="Acyl-CoA N-acyltransferases (Nat)"/>
    <property type="match status" value="1"/>
</dbReference>
<feature type="domain" description="N-acetyltransferase" evidence="12">
    <location>
        <begin position="59"/>
        <end position="199"/>
    </location>
</feature>
<comment type="catalytic activity">
    <reaction evidence="11">
        <text>N-terminal L-seryl-[histone H4] + acetyl-CoA = N-terminal N(alpha)-acetyl-L-seryl-[histone H4] + CoA + H(+)</text>
        <dbReference type="Rhea" id="RHEA:50596"/>
        <dbReference type="Rhea" id="RHEA-COMP:12740"/>
        <dbReference type="Rhea" id="RHEA-COMP:12743"/>
        <dbReference type="ChEBI" id="CHEBI:15378"/>
        <dbReference type="ChEBI" id="CHEBI:57287"/>
        <dbReference type="ChEBI" id="CHEBI:57288"/>
        <dbReference type="ChEBI" id="CHEBI:64738"/>
        <dbReference type="ChEBI" id="CHEBI:83690"/>
        <dbReference type="EC" id="2.3.1.257"/>
    </reaction>
</comment>
<dbReference type="EC" id="2.3.1.257" evidence="4"/>
<evidence type="ECO:0000256" key="2">
    <source>
        <dbReference type="ARBA" id="ARBA00004496"/>
    </source>
</evidence>
<name>A0A0M4EHG3_DROBS</name>
<dbReference type="GO" id="GO:0005737">
    <property type="term" value="C:cytoplasm"/>
    <property type="evidence" value="ECO:0007669"/>
    <property type="project" value="UniProtKB-SubCell"/>
</dbReference>
<evidence type="ECO:0000256" key="3">
    <source>
        <dbReference type="ARBA" id="ARBA00008870"/>
    </source>
</evidence>
<reference evidence="13 14" key="1">
    <citation type="submission" date="2015-08" db="EMBL/GenBank/DDBJ databases">
        <title>Ancestral chromatin configuration constrains chromatin evolution on differentiating sex chromosomes in Drosophila.</title>
        <authorList>
            <person name="Zhou Q."/>
            <person name="Bachtrog D."/>
        </authorList>
    </citation>
    <scope>NUCLEOTIDE SEQUENCE [LARGE SCALE GENOMIC DNA]</scope>
    <source>
        <tissue evidence="13">Whole larvae</tissue>
    </source>
</reference>
<dbReference type="InterPro" id="IPR000182">
    <property type="entry name" value="GNAT_dom"/>
</dbReference>
<gene>
    <name evidence="13" type="ORF">Dbus_chr3Rg2804</name>
</gene>
<dbReference type="Gene3D" id="3.40.630.30">
    <property type="match status" value="1"/>
</dbReference>
<evidence type="ECO:0000256" key="1">
    <source>
        <dbReference type="ARBA" id="ARBA00004123"/>
    </source>
</evidence>
<dbReference type="PROSITE" id="PS51186">
    <property type="entry name" value="GNAT"/>
    <property type="match status" value="1"/>
</dbReference>
<keyword evidence="9" id="KW-0012">Acyltransferase</keyword>
<dbReference type="GO" id="GO:0010485">
    <property type="term" value="F:histone H4 acetyltransferase activity"/>
    <property type="evidence" value="ECO:0007669"/>
    <property type="project" value="InterPro"/>
</dbReference>
<dbReference type="OrthoDB" id="424551at2759"/>
<dbReference type="Proteomes" id="UP000494163">
    <property type="component" value="Chromosome 3R"/>
</dbReference>
<organism evidence="13 14">
    <name type="scientific">Drosophila busckii</name>
    <name type="common">Fruit fly</name>
    <dbReference type="NCBI Taxonomy" id="30019"/>
    <lineage>
        <taxon>Eukaryota</taxon>
        <taxon>Metazoa</taxon>
        <taxon>Ecdysozoa</taxon>
        <taxon>Arthropoda</taxon>
        <taxon>Hexapoda</taxon>
        <taxon>Insecta</taxon>
        <taxon>Pterygota</taxon>
        <taxon>Neoptera</taxon>
        <taxon>Endopterygota</taxon>
        <taxon>Diptera</taxon>
        <taxon>Brachycera</taxon>
        <taxon>Muscomorpha</taxon>
        <taxon>Ephydroidea</taxon>
        <taxon>Drosophilidae</taxon>
        <taxon>Drosophila</taxon>
    </lineage>
</organism>
<keyword evidence="7" id="KW-0808">Transferase</keyword>
<dbReference type="GO" id="GO:0005634">
    <property type="term" value="C:nucleus"/>
    <property type="evidence" value="ECO:0007669"/>
    <property type="project" value="UniProtKB-SubCell"/>
</dbReference>
<evidence type="ECO:0000259" key="12">
    <source>
        <dbReference type="PROSITE" id="PS51186"/>
    </source>
</evidence>
<dbReference type="STRING" id="30019.A0A0M4EHG3"/>
<dbReference type="OMA" id="ETNVGPY"/>
<dbReference type="GO" id="GO:1990189">
    <property type="term" value="F:protein N-terminal-serine acetyltransferase activity"/>
    <property type="evidence" value="ECO:0007669"/>
    <property type="project" value="UniProtKB-EC"/>
</dbReference>
<keyword evidence="6" id="KW-0963">Cytoplasm</keyword>
<evidence type="ECO:0000313" key="14">
    <source>
        <dbReference type="Proteomes" id="UP000494163"/>
    </source>
</evidence>
<evidence type="ECO:0000256" key="5">
    <source>
        <dbReference type="ARBA" id="ARBA00015043"/>
    </source>
</evidence>
<evidence type="ECO:0000256" key="4">
    <source>
        <dbReference type="ARBA" id="ARBA00012950"/>
    </source>
</evidence>
<dbReference type="InterPro" id="IPR016181">
    <property type="entry name" value="Acyl_CoA_acyltransferase"/>
</dbReference>
<dbReference type="EMBL" id="CP012526">
    <property type="protein sequence ID" value="ALC48054.1"/>
    <property type="molecule type" value="Genomic_DNA"/>
</dbReference>
<comment type="similarity">
    <text evidence="3">Belongs to the acetyltransferase family. NAA40 subfamily.</text>
</comment>
<evidence type="ECO:0000313" key="13">
    <source>
        <dbReference type="EMBL" id="ALC48054.1"/>
    </source>
</evidence>
<keyword evidence="14" id="KW-1185">Reference proteome</keyword>
<evidence type="ECO:0000256" key="9">
    <source>
        <dbReference type="ARBA" id="ARBA00023315"/>
    </source>
</evidence>